<dbReference type="EMBL" id="PJEX01000262">
    <property type="protein sequence ID" value="TKW52091.1"/>
    <property type="molecule type" value="Genomic_DNA"/>
</dbReference>
<name>A0A4U6X930_9PEZI</name>
<evidence type="ECO:0000313" key="2">
    <source>
        <dbReference type="EMBL" id="TKW52091.1"/>
    </source>
</evidence>
<comment type="caution">
    <text evidence="2">The sequence shown here is derived from an EMBL/GenBank/DDBJ whole genome shotgun (WGS) entry which is preliminary data.</text>
</comment>
<sequence>MANSTIQNPGSNSLRGYGVGGKVPGRLLTPLHVSMGRDAGDKPAHFGATPLSLKNLDGL</sequence>
<feature type="region of interest" description="Disordered" evidence="1">
    <location>
        <begin position="34"/>
        <end position="59"/>
    </location>
</feature>
<gene>
    <name evidence="2" type="ORF">CTA1_11343</name>
</gene>
<reference evidence="2 3" key="1">
    <citation type="journal article" date="2019" name="PLoS ONE">
        <title>Comparative genome analysis indicates high evolutionary potential of pathogenicity genes in Colletotrichum tanaceti.</title>
        <authorList>
            <person name="Lelwala R.V."/>
            <person name="Korhonen P.K."/>
            <person name="Young N.D."/>
            <person name="Scott J.B."/>
            <person name="Ades P.A."/>
            <person name="Gasser R.B."/>
            <person name="Taylor P.W.J."/>
        </authorList>
    </citation>
    <scope>NUCLEOTIDE SEQUENCE [LARGE SCALE GENOMIC DNA]</scope>
    <source>
        <strain evidence="2">BRIP57314</strain>
    </source>
</reference>
<evidence type="ECO:0000256" key="1">
    <source>
        <dbReference type="SAM" id="MobiDB-lite"/>
    </source>
</evidence>
<dbReference type="Proteomes" id="UP000310108">
    <property type="component" value="Unassembled WGS sequence"/>
</dbReference>
<accession>A0A4U6X930</accession>
<dbReference type="AlphaFoldDB" id="A0A4U6X930"/>
<keyword evidence="3" id="KW-1185">Reference proteome</keyword>
<feature type="region of interest" description="Disordered" evidence="1">
    <location>
        <begin position="1"/>
        <end position="21"/>
    </location>
</feature>
<evidence type="ECO:0000313" key="3">
    <source>
        <dbReference type="Proteomes" id="UP000310108"/>
    </source>
</evidence>
<proteinExistence type="predicted"/>
<protein>
    <submittedName>
        <fullName evidence="2">Uncharacterized protein</fullName>
    </submittedName>
</protein>
<feature type="compositionally biased region" description="Polar residues" evidence="1">
    <location>
        <begin position="1"/>
        <end position="14"/>
    </location>
</feature>
<organism evidence="2 3">
    <name type="scientific">Colletotrichum tanaceti</name>
    <dbReference type="NCBI Taxonomy" id="1306861"/>
    <lineage>
        <taxon>Eukaryota</taxon>
        <taxon>Fungi</taxon>
        <taxon>Dikarya</taxon>
        <taxon>Ascomycota</taxon>
        <taxon>Pezizomycotina</taxon>
        <taxon>Sordariomycetes</taxon>
        <taxon>Hypocreomycetidae</taxon>
        <taxon>Glomerellales</taxon>
        <taxon>Glomerellaceae</taxon>
        <taxon>Colletotrichum</taxon>
        <taxon>Colletotrichum destructivum species complex</taxon>
    </lineage>
</organism>